<protein>
    <submittedName>
        <fullName evidence="2">Uncharacterized protein</fullName>
    </submittedName>
</protein>
<feature type="region of interest" description="Disordered" evidence="1">
    <location>
        <begin position="223"/>
        <end position="259"/>
    </location>
</feature>
<evidence type="ECO:0000313" key="3">
    <source>
        <dbReference type="Proteomes" id="UP001431209"/>
    </source>
</evidence>
<dbReference type="AlphaFoldDB" id="A0AAW2ZL91"/>
<name>A0AAW2ZL91_9EUKA</name>
<feature type="region of interest" description="Disordered" evidence="1">
    <location>
        <begin position="292"/>
        <end position="363"/>
    </location>
</feature>
<comment type="caution">
    <text evidence="2">The sequence shown here is derived from an EMBL/GenBank/DDBJ whole genome shotgun (WGS) entry which is preliminary data.</text>
</comment>
<feature type="compositionally biased region" description="Polar residues" evidence="1">
    <location>
        <begin position="327"/>
        <end position="343"/>
    </location>
</feature>
<evidence type="ECO:0000256" key="1">
    <source>
        <dbReference type="SAM" id="MobiDB-lite"/>
    </source>
</evidence>
<gene>
    <name evidence="2" type="ORF">AKO1_006612</name>
</gene>
<feature type="compositionally biased region" description="Basic and acidic residues" evidence="1">
    <location>
        <begin position="240"/>
        <end position="249"/>
    </location>
</feature>
<organism evidence="2 3">
    <name type="scientific">Acrasis kona</name>
    <dbReference type="NCBI Taxonomy" id="1008807"/>
    <lineage>
        <taxon>Eukaryota</taxon>
        <taxon>Discoba</taxon>
        <taxon>Heterolobosea</taxon>
        <taxon>Tetramitia</taxon>
        <taxon>Eutetramitia</taxon>
        <taxon>Acrasidae</taxon>
        <taxon>Acrasis</taxon>
    </lineage>
</organism>
<keyword evidence="3" id="KW-1185">Reference proteome</keyword>
<feature type="compositionally biased region" description="Basic residues" evidence="1">
    <location>
        <begin position="223"/>
        <end position="239"/>
    </location>
</feature>
<reference evidence="2 3" key="1">
    <citation type="submission" date="2024-03" db="EMBL/GenBank/DDBJ databases">
        <title>The Acrasis kona genome and developmental transcriptomes reveal deep origins of eukaryotic multicellular pathways.</title>
        <authorList>
            <person name="Sheikh S."/>
            <person name="Fu C.-J."/>
            <person name="Brown M.W."/>
            <person name="Baldauf S.L."/>
        </authorList>
    </citation>
    <scope>NUCLEOTIDE SEQUENCE [LARGE SCALE GENOMIC DNA]</scope>
    <source>
        <strain evidence="2 3">ATCC MYA-3509</strain>
    </source>
</reference>
<dbReference type="Proteomes" id="UP001431209">
    <property type="component" value="Unassembled WGS sequence"/>
</dbReference>
<dbReference type="EMBL" id="JAOPGA020001656">
    <property type="protein sequence ID" value="KAL0490255.1"/>
    <property type="molecule type" value="Genomic_DNA"/>
</dbReference>
<feature type="compositionally biased region" description="Acidic residues" evidence="1">
    <location>
        <begin position="120"/>
        <end position="131"/>
    </location>
</feature>
<sequence length="597" mass="67218">MQELTHEYLLEEQEKQVARFNEIFENTYDPAKRCRIDLRWYGHPISNNPKVQVDVIVVSRKLKDNADSPPDMLFRTHIYEFKVSPTQEFIDWMGSTANYFVELQLYKVEGVPSSKKKTPDDEDIDMEEEDSKMDYNSTTAREYHSSPGKRVVTFTFQEDTSSEIPSWTLCLNWPEDKTKIAFRGEFFFKFAMYRRTDEDVYRRLFAKISSRFKILSKPGVFLSKKRPKDGKPPPKRTRKSKDEFSHEPPEMELVPKPPTANIISAPVSSALTTPLRTLTTLSSVFAQLPPMNNAIKQNGPPLPKPASTSSSPPVEAAAVHPKMNVANEASPNKSTPSSMSTHPENVAASSPKKPIPSPIKKQTVKTAPIIVVDSDAKQNVFESGSPDNKNKTKNVFFEEDDTSLNKTQERDLFPSSSLLNQFPSLSPSNDANVVTLDSQEVLSMFTSVVDRSKNSSQKSTPGYKSKPAVVQLRNESHLVVQDDNITPPPPPQPSFVHSPLSMLFSPLSAGRGLLNLNFSQDSQNDSQSRDWDYFAVDRGVQQNDSQGEIKTPMNLHTPTTLLDGQDKIINGANLLHDDKSNEDDKEDFYNKMFVTSK</sequence>
<evidence type="ECO:0000313" key="2">
    <source>
        <dbReference type="EMBL" id="KAL0490255.1"/>
    </source>
</evidence>
<accession>A0AAW2ZL91</accession>
<feature type="region of interest" description="Disordered" evidence="1">
    <location>
        <begin position="112"/>
        <end position="142"/>
    </location>
</feature>
<proteinExistence type="predicted"/>